<dbReference type="InterPro" id="IPR050582">
    <property type="entry name" value="HAD-like_SerB"/>
</dbReference>
<dbReference type="Proteomes" id="UP000744438">
    <property type="component" value="Unassembled WGS sequence"/>
</dbReference>
<proteinExistence type="predicted"/>
<evidence type="ECO:0000256" key="2">
    <source>
        <dbReference type="ARBA" id="ARBA00022801"/>
    </source>
</evidence>
<accession>A0A937LCL1</accession>
<dbReference type="Pfam" id="PF12710">
    <property type="entry name" value="HAD"/>
    <property type="match status" value="1"/>
</dbReference>
<evidence type="ECO:0000313" key="5">
    <source>
        <dbReference type="Proteomes" id="UP000744438"/>
    </source>
</evidence>
<gene>
    <name evidence="4" type="ORF">ISQ63_02765</name>
</gene>
<dbReference type="Gene3D" id="1.20.1440.100">
    <property type="entry name" value="SG protein - dephosphorylation function"/>
    <property type="match status" value="1"/>
</dbReference>
<dbReference type="GO" id="GO:0016787">
    <property type="term" value="F:hydrolase activity"/>
    <property type="evidence" value="ECO:0007669"/>
    <property type="project" value="UniProtKB-KW"/>
</dbReference>
<dbReference type="NCBIfam" id="TIGR01488">
    <property type="entry name" value="HAD-SF-IB"/>
    <property type="match status" value="1"/>
</dbReference>
<dbReference type="SUPFAM" id="SSF56784">
    <property type="entry name" value="HAD-like"/>
    <property type="match status" value="1"/>
</dbReference>
<evidence type="ECO:0000256" key="1">
    <source>
        <dbReference type="ARBA" id="ARBA00022723"/>
    </source>
</evidence>
<keyword evidence="2 4" id="KW-0378">Hydrolase</keyword>
<organism evidence="4 5">
    <name type="scientific">SAR86 cluster bacterium</name>
    <dbReference type="NCBI Taxonomy" id="2030880"/>
    <lineage>
        <taxon>Bacteria</taxon>
        <taxon>Pseudomonadati</taxon>
        <taxon>Pseudomonadota</taxon>
        <taxon>Gammaproteobacteria</taxon>
        <taxon>SAR86 cluster</taxon>
    </lineage>
</organism>
<reference evidence="4" key="1">
    <citation type="submission" date="2020-10" db="EMBL/GenBank/DDBJ databases">
        <title>Microbiome of the Black Sea water column analyzed by genome centric metagenomics.</title>
        <authorList>
            <person name="Cabello-Yeves P.J."/>
            <person name="Callieri C."/>
            <person name="Picazo A."/>
            <person name="Mehrshad M."/>
            <person name="Haro-Moreno J.M."/>
            <person name="Roda-Garcia J."/>
            <person name="Dzembekova N."/>
            <person name="Slabakova V."/>
            <person name="Slabakova N."/>
            <person name="Moncheva S."/>
            <person name="Rodriguez-Valera F."/>
        </authorList>
    </citation>
    <scope>NUCLEOTIDE SEQUENCE</scope>
    <source>
        <strain evidence="4">BS307-5m-G49</strain>
    </source>
</reference>
<dbReference type="NCBIfam" id="TIGR01490">
    <property type="entry name" value="HAD-SF-IB-hyp1"/>
    <property type="match status" value="1"/>
</dbReference>
<dbReference type="EMBL" id="JADHQC010000012">
    <property type="protein sequence ID" value="MBL6811789.1"/>
    <property type="molecule type" value="Genomic_DNA"/>
</dbReference>
<keyword evidence="3" id="KW-0460">Magnesium</keyword>
<dbReference type="GO" id="GO:0046872">
    <property type="term" value="F:metal ion binding"/>
    <property type="evidence" value="ECO:0007669"/>
    <property type="project" value="UniProtKB-KW"/>
</dbReference>
<evidence type="ECO:0000256" key="3">
    <source>
        <dbReference type="ARBA" id="ARBA00022842"/>
    </source>
</evidence>
<dbReference type="InterPro" id="IPR023214">
    <property type="entry name" value="HAD_sf"/>
</dbReference>
<evidence type="ECO:0000313" key="4">
    <source>
        <dbReference type="EMBL" id="MBL6811789.1"/>
    </source>
</evidence>
<dbReference type="InterPro" id="IPR006385">
    <property type="entry name" value="HAD_hydro_SerB1"/>
</dbReference>
<dbReference type="Gene3D" id="3.40.50.1000">
    <property type="entry name" value="HAD superfamily/HAD-like"/>
    <property type="match status" value="1"/>
</dbReference>
<name>A0A937LCL1_9GAMM</name>
<sequence length="215" mass="24871">MSKLVIFDLDDTLLCADSEFHFTKYIVKQGMLDKDFYLKKIKAFDKDYRSGNLNFKEYMRFLLYPLIGKTKNEVDLLVTSFINSSKDILIDDLTFELLEKHKKDDLLIASGALDFIVKGFANYFGVDEFLGTKTEFVEDKVTGETTGEPNFDKGKLVHVSEWCRNKKLNLEMATFYTDSIHDLPLVEKCKNSIVVSPDERLKKHAENNNLQIINR</sequence>
<keyword evidence="1" id="KW-0479">Metal-binding</keyword>
<dbReference type="AlphaFoldDB" id="A0A937LCL1"/>
<comment type="caution">
    <text evidence="4">The sequence shown here is derived from an EMBL/GenBank/DDBJ whole genome shotgun (WGS) entry which is preliminary data.</text>
</comment>
<dbReference type="InterPro" id="IPR036412">
    <property type="entry name" value="HAD-like_sf"/>
</dbReference>
<dbReference type="PANTHER" id="PTHR43344">
    <property type="entry name" value="PHOSPHOSERINE PHOSPHATASE"/>
    <property type="match status" value="1"/>
</dbReference>
<dbReference type="PANTHER" id="PTHR43344:SF13">
    <property type="entry name" value="PHOSPHATASE RV3661-RELATED"/>
    <property type="match status" value="1"/>
</dbReference>
<protein>
    <submittedName>
        <fullName evidence="4">HAD-IB family hydrolase</fullName>
    </submittedName>
</protein>